<dbReference type="PANTHER" id="PTHR23054">
    <property type="entry name" value="TERNARY COMPLEX FACTOR MIP1, LEUCINE-ZIPPER-RELATED"/>
    <property type="match status" value="1"/>
</dbReference>
<dbReference type="PANTHER" id="PTHR23054:SF61">
    <property type="entry name" value="OS02G0153000 PROTEIN"/>
    <property type="match status" value="1"/>
</dbReference>
<dbReference type="AlphaFoldDB" id="A0A438CZP0"/>
<accession>A0A438CZP0</accession>
<dbReference type="InterPro" id="IPR006869">
    <property type="entry name" value="DUF547"/>
</dbReference>
<dbReference type="EMBL" id="QGNW01000319">
    <property type="protein sequence ID" value="RVW76994.1"/>
    <property type="molecule type" value="Genomic_DNA"/>
</dbReference>
<sequence length="86" mass="9505">MQAAYTVGGHSFNAVDIEFIVLKMKPPAHRPQIALLLALHKFKVSEEQKKYSIEHPEPLITFALSCGMHSSPAVRALLLLVSILPD</sequence>
<feature type="domain" description="DUF547" evidence="1">
    <location>
        <begin position="2"/>
        <end position="76"/>
    </location>
</feature>
<evidence type="ECO:0000313" key="2">
    <source>
        <dbReference type="EMBL" id="RVW28661.1"/>
    </source>
</evidence>
<dbReference type="Proteomes" id="UP000288805">
    <property type="component" value="Unassembled WGS sequence"/>
</dbReference>
<comment type="caution">
    <text evidence="2">The sequence shown here is derived from an EMBL/GenBank/DDBJ whole genome shotgun (WGS) entry which is preliminary data.</text>
</comment>
<protein>
    <recommendedName>
        <fullName evidence="1">DUF547 domain-containing protein</fullName>
    </recommendedName>
</protein>
<evidence type="ECO:0000313" key="4">
    <source>
        <dbReference type="Proteomes" id="UP000288805"/>
    </source>
</evidence>
<gene>
    <name evidence="3" type="ORF">CK203_036866</name>
    <name evidence="2" type="ORF">CK203_081343</name>
</gene>
<dbReference type="EMBL" id="QGNW01001882">
    <property type="protein sequence ID" value="RVW28661.1"/>
    <property type="molecule type" value="Genomic_DNA"/>
</dbReference>
<evidence type="ECO:0000259" key="1">
    <source>
        <dbReference type="Pfam" id="PF04784"/>
    </source>
</evidence>
<reference evidence="2 4" key="1">
    <citation type="journal article" date="2018" name="PLoS Genet.">
        <title>Population sequencing reveals clonal diversity and ancestral inbreeding in the grapevine cultivar Chardonnay.</title>
        <authorList>
            <person name="Roach M.J."/>
            <person name="Johnson D.L."/>
            <person name="Bohlmann J."/>
            <person name="van Vuuren H.J."/>
            <person name="Jones S.J."/>
            <person name="Pretorius I.S."/>
            <person name="Schmidt S.A."/>
            <person name="Borneman A.R."/>
        </authorList>
    </citation>
    <scope>NUCLEOTIDE SEQUENCE [LARGE SCALE GENOMIC DNA]</scope>
    <source>
        <strain evidence="4">cv. Chardonnay</strain>
        <strain evidence="2">I10V1</strain>
        <tissue evidence="2">Leaf</tissue>
    </source>
</reference>
<evidence type="ECO:0000313" key="3">
    <source>
        <dbReference type="EMBL" id="RVW76994.1"/>
    </source>
</evidence>
<organism evidence="2 4">
    <name type="scientific">Vitis vinifera</name>
    <name type="common">Grape</name>
    <dbReference type="NCBI Taxonomy" id="29760"/>
    <lineage>
        <taxon>Eukaryota</taxon>
        <taxon>Viridiplantae</taxon>
        <taxon>Streptophyta</taxon>
        <taxon>Embryophyta</taxon>
        <taxon>Tracheophyta</taxon>
        <taxon>Spermatophyta</taxon>
        <taxon>Magnoliopsida</taxon>
        <taxon>eudicotyledons</taxon>
        <taxon>Gunneridae</taxon>
        <taxon>Pentapetalae</taxon>
        <taxon>rosids</taxon>
        <taxon>Vitales</taxon>
        <taxon>Vitaceae</taxon>
        <taxon>Viteae</taxon>
        <taxon>Vitis</taxon>
    </lineage>
</organism>
<name>A0A438CZP0_VITVI</name>
<proteinExistence type="predicted"/>
<dbReference type="Pfam" id="PF04784">
    <property type="entry name" value="DUF547"/>
    <property type="match status" value="1"/>
</dbReference>